<sequence>MALPNKMPDMESNPGDVPTSEESKPKAGTKSSADYLHAFMEILHLLMAWLLLHKWDPNSNLDCLCGNGQ</sequence>
<comment type="caution">
    <text evidence="2">The sequence shown here is derived from an EMBL/GenBank/DDBJ whole genome shotgun (WGS) entry which is preliminary data.</text>
</comment>
<accession>A0ABR3F2H8</accession>
<protein>
    <submittedName>
        <fullName evidence="2">Uncharacterized protein</fullName>
    </submittedName>
</protein>
<reference evidence="2 3" key="1">
    <citation type="submission" date="2024-02" db="EMBL/GenBank/DDBJ databases">
        <title>A draft genome for the cacao thread blight pathogen Marasmius crinis-equi.</title>
        <authorList>
            <person name="Cohen S.P."/>
            <person name="Baruah I.K."/>
            <person name="Amoako-Attah I."/>
            <person name="Bukari Y."/>
            <person name="Meinhardt L.W."/>
            <person name="Bailey B.A."/>
        </authorList>
    </citation>
    <scope>NUCLEOTIDE SEQUENCE [LARGE SCALE GENOMIC DNA]</scope>
    <source>
        <strain evidence="2 3">GH-76</strain>
    </source>
</reference>
<proteinExistence type="predicted"/>
<evidence type="ECO:0000313" key="3">
    <source>
        <dbReference type="Proteomes" id="UP001465976"/>
    </source>
</evidence>
<name>A0ABR3F2H8_9AGAR</name>
<dbReference type="Proteomes" id="UP001465976">
    <property type="component" value="Unassembled WGS sequence"/>
</dbReference>
<dbReference type="EMBL" id="JBAHYK010001123">
    <property type="protein sequence ID" value="KAL0569418.1"/>
    <property type="molecule type" value="Genomic_DNA"/>
</dbReference>
<gene>
    <name evidence="2" type="ORF">V5O48_012545</name>
</gene>
<feature type="region of interest" description="Disordered" evidence="1">
    <location>
        <begin position="1"/>
        <end position="30"/>
    </location>
</feature>
<keyword evidence="3" id="KW-1185">Reference proteome</keyword>
<organism evidence="2 3">
    <name type="scientific">Marasmius crinis-equi</name>
    <dbReference type="NCBI Taxonomy" id="585013"/>
    <lineage>
        <taxon>Eukaryota</taxon>
        <taxon>Fungi</taxon>
        <taxon>Dikarya</taxon>
        <taxon>Basidiomycota</taxon>
        <taxon>Agaricomycotina</taxon>
        <taxon>Agaricomycetes</taxon>
        <taxon>Agaricomycetidae</taxon>
        <taxon>Agaricales</taxon>
        <taxon>Marasmiineae</taxon>
        <taxon>Marasmiaceae</taxon>
        <taxon>Marasmius</taxon>
    </lineage>
</organism>
<evidence type="ECO:0000256" key="1">
    <source>
        <dbReference type="SAM" id="MobiDB-lite"/>
    </source>
</evidence>
<evidence type="ECO:0000313" key="2">
    <source>
        <dbReference type="EMBL" id="KAL0569418.1"/>
    </source>
</evidence>